<dbReference type="Gene3D" id="2.40.170.20">
    <property type="entry name" value="TonB-dependent receptor, beta-barrel domain"/>
    <property type="match status" value="1"/>
</dbReference>
<evidence type="ECO:0000313" key="16">
    <source>
        <dbReference type="Proteomes" id="UP001595904"/>
    </source>
</evidence>
<feature type="domain" description="TonB-dependent receptor plug" evidence="14">
    <location>
        <begin position="50"/>
        <end position="158"/>
    </location>
</feature>
<evidence type="ECO:0000256" key="2">
    <source>
        <dbReference type="ARBA" id="ARBA00022448"/>
    </source>
</evidence>
<keyword evidence="9 11" id="KW-0472">Membrane</keyword>
<evidence type="ECO:0000256" key="6">
    <source>
        <dbReference type="ARBA" id="ARBA00023004"/>
    </source>
</evidence>
<comment type="caution">
    <text evidence="15">The sequence shown here is derived from an EMBL/GenBank/DDBJ whole genome shotgun (WGS) entry which is preliminary data.</text>
</comment>
<keyword evidence="3 11" id="KW-1134">Transmembrane beta strand</keyword>
<dbReference type="Pfam" id="PF00593">
    <property type="entry name" value="TonB_dep_Rec_b-barrel"/>
    <property type="match status" value="1"/>
</dbReference>
<keyword evidence="4" id="KW-0410">Iron transport</keyword>
<dbReference type="InterPro" id="IPR036942">
    <property type="entry name" value="Beta-barrel_TonB_sf"/>
</dbReference>
<evidence type="ECO:0000259" key="14">
    <source>
        <dbReference type="Pfam" id="PF07715"/>
    </source>
</evidence>
<comment type="similarity">
    <text evidence="11 12">Belongs to the TonB-dependent receptor family.</text>
</comment>
<keyword evidence="16" id="KW-1185">Reference proteome</keyword>
<evidence type="ECO:0000256" key="8">
    <source>
        <dbReference type="ARBA" id="ARBA00023077"/>
    </source>
</evidence>
<feature type="domain" description="TonB-dependent receptor-like beta-barrel" evidence="13">
    <location>
        <begin position="322"/>
        <end position="729"/>
    </location>
</feature>
<dbReference type="InterPro" id="IPR000531">
    <property type="entry name" value="Beta-barrel_TonB"/>
</dbReference>
<dbReference type="Pfam" id="PF07715">
    <property type="entry name" value="Plug"/>
    <property type="match status" value="1"/>
</dbReference>
<keyword evidence="15" id="KW-0675">Receptor</keyword>
<evidence type="ECO:0000256" key="4">
    <source>
        <dbReference type="ARBA" id="ARBA00022496"/>
    </source>
</evidence>
<evidence type="ECO:0000313" key="15">
    <source>
        <dbReference type="EMBL" id="MFC4314549.1"/>
    </source>
</evidence>
<dbReference type="PROSITE" id="PS52016">
    <property type="entry name" value="TONB_DEPENDENT_REC_3"/>
    <property type="match status" value="1"/>
</dbReference>
<protein>
    <submittedName>
        <fullName evidence="15">TonB-dependent receptor</fullName>
    </submittedName>
</protein>
<dbReference type="InterPro" id="IPR012910">
    <property type="entry name" value="Plug_dom"/>
</dbReference>
<proteinExistence type="inferred from homology"/>
<comment type="subcellular location">
    <subcellularLocation>
        <location evidence="1 11">Cell outer membrane</location>
        <topology evidence="1 11">Multi-pass membrane protein</topology>
    </subcellularLocation>
</comment>
<keyword evidence="8 12" id="KW-0798">TonB box</keyword>
<name>A0ABV8T6Z2_9GAMM</name>
<sequence length="784" mass="84896">MSKSAVFFLCQTVLLSTIAVDARAYSEDDAQSARSLEEVVVTARKREESLQDVPVAVAVVGAEQLKNNVASDLSKVGELAPQVSMSQGGSGTGAVITVRGVSSASNDSGLDQSVAIEVDGVPISRGQVISASVFDLRQVQVLQGPQALFFGKNSPAGVISLRSADATDTFEAYVTPGYEFESEQRFVEGAVSGPLSDTFKARLAFRGSEMDGWVKNTATPIADIVNPAVTDPGATMGRTGPDDEIYAARLTLQWQPSDDFDANFKLLMNSQERNAGNASSEPFCINGQTTPVILGTRPIPGADCQKNQTKSHGAVAPVYAANVPYSNGGVPYLDSRFTLASLNLNKDFGPMSLTSTTGYYDQTVQQMSVSDWSPYATIWAASKEQYELITQELRASSDFDGPLNFMVGVYYETFDRPYLNSSDLFHVFNPVAQNYASVTMDSKSSGDYFSGFAQLRWDITDAVELAAGARYSHDEKDIRIVNLETGPAYPTLLARGQPLTSSYKDDNVSPEVTVTWKPVDDQTLYVAYKTGYKAGGISNPFLVFRNATAQNLQFQPEEAKGVEAGYKATLLDRTLRLDLVGYRYDYEDLQVVSYNAETISFTINNAAQAAIKGIQGSFEWSALDELSLHGNIGYNRAEYDSFPNAQCYPGQTAAQGCVGGVQSLAGKALLRAPELTYSLGFDYKPQLISGWDTTLSALASHSNAFQAATDYAPGGFQEAYWLVNAALRVGPDSGSYEVALIGRNLTDTYYMLNVNGWSGASNPNQFVGFFNRPREVVLQATVRF</sequence>
<organism evidence="15 16">
    <name type="scientific">Steroidobacter flavus</name>
    <dbReference type="NCBI Taxonomy" id="1842136"/>
    <lineage>
        <taxon>Bacteria</taxon>
        <taxon>Pseudomonadati</taxon>
        <taxon>Pseudomonadota</taxon>
        <taxon>Gammaproteobacteria</taxon>
        <taxon>Steroidobacterales</taxon>
        <taxon>Steroidobacteraceae</taxon>
        <taxon>Steroidobacter</taxon>
    </lineage>
</organism>
<evidence type="ECO:0000256" key="10">
    <source>
        <dbReference type="ARBA" id="ARBA00023237"/>
    </source>
</evidence>
<reference evidence="16" key="1">
    <citation type="journal article" date="2019" name="Int. J. Syst. Evol. Microbiol.">
        <title>The Global Catalogue of Microorganisms (GCM) 10K type strain sequencing project: providing services to taxonomists for standard genome sequencing and annotation.</title>
        <authorList>
            <consortium name="The Broad Institute Genomics Platform"/>
            <consortium name="The Broad Institute Genome Sequencing Center for Infectious Disease"/>
            <person name="Wu L."/>
            <person name="Ma J."/>
        </authorList>
    </citation>
    <scope>NUCLEOTIDE SEQUENCE [LARGE SCALE GENOMIC DNA]</scope>
    <source>
        <strain evidence="16">CGMCC 1.10759</strain>
    </source>
</reference>
<dbReference type="Proteomes" id="UP001595904">
    <property type="component" value="Unassembled WGS sequence"/>
</dbReference>
<keyword evidence="6" id="KW-0408">Iron</keyword>
<dbReference type="EMBL" id="JBHSDU010000015">
    <property type="protein sequence ID" value="MFC4314549.1"/>
    <property type="molecule type" value="Genomic_DNA"/>
</dbReference>
<keyword evidence="7" id="KW-0406">Ion transport</keyword>
<evidence type="ECO:0000256" key="9">
    <source>
        <dbReference type="ARBA" id="ARBA00023136"/>
    </source>
</evidence>
<evidence type="ECO:0000256" key="12">
    <source>
        <dbReference type="RuleBase" id="RU003357"/>
    </source>
</evidence>
<dbReference type="SUPFAM" id="SSF56935">
    <property type="entry name" value="Porins"/>
    <property type="match status" value="1"/>
</dbReference>
<evidence type="ECO:0000259" key="13">
    <source>
        <dbReference type="Pfam" id="PF00593"/>
    </source>
</evidence>
<evidence type="ECO:0000256" key="3">
    <source>
        <dbReference type="ARBA" id="ARBA00022452"/>
    </source>
</evidence>
<dbReference type="RefSeq" id="WP_380605811.1">
    <property type="nucleotide sequence ID" value="NZ_JBHSDU010000015.1"/>
</dbReference>
<dbReference type="PANTHER" id="PTHR32552:SF81">
    <property type="entry name" value="TONB-DEPENDENT OUTER MEMBRANE RECEPTOR"/>
    <property type="match status" value="1"/>
</dbReference>
<accession>A0ABV8T6Z2</accession>
<evidence type="ECO:0000256" key="1">
    <source>
        <dbReference type="ARBA" id="ARBA00004571"/>
    </source>
</evidence>
<gene>
    <name evidence="15" type="ORF">ACFPN2_36115</name>
</gene>
<keyword evidence="2 11" id="KW-0813">Transport</keyword>
<dbReference type="InterPro" id="IPR039426">
    <property type="entry name" value="TonB-dep_rcpt-like"/>
</dbReference>
<evidence type="ECO:0000256" key="11">
    <source>
        <dbReference type="PROSITE-ProRule" id="PRU01360"/>
    </source>
</evidence>
<dbReference type="PANTHER" id="PTHR32552">
    <property type="entry name" value="FERRICHROME IRON RECEPTOR-RELATED"/>
    <property type="match status" value="1"/>
</dbReference>
<evidence type="ECO:0000256" key="5">
    <source>
        <dbReference type="ARBA" id="ARBA00022692"/>
    </source>
</evidence>
<keyword evidence="5 11" id="KW-0812">Transmembrane</keyword>
<evidence type="ECO:0000256" key="7">
    <source>
        <dbReference type="ARBA" id="ARBA00023065"/>
    </source>
</evidence>
<keyword evidence="10 11" id="KW-0998">Cell outer membrane</keyword>